<keyword evidence="2" id="KW-1185">Reference proteome</keyword>
<gene>
    <name evidence="1" type="ORF">D2E23_0033</name>
</gene>
<sequence length="107" mass="12013">MPGWVWVLLVIFLLAMLITGSVYAVRRALAALHAVNETGGRIADIFARLDQEPTTGDAEAPSFILPLEVSADRYADAHSAVIRHQEETRSRHATVWKRWKTFNDLGR</sequence>
<reference evidence="1 2" key="1">
    <citation type="submission" date="2018-09" db="EMBL/GenBank/DDBJ databases">
        <title>Characterization of the phylogenetic diversity of five novel species belonging to the genus Bifidobacterium.</title>
        <authorList>
            <person name="Lugli G.A."/>
            <person name="Duranti S."/>
            <person name="Milani C."/>
        </authorList>
    </citation>
    <scope>NUCLEOTIDE SEQUENCE [LARGE SCALE GENOMIC DNA]</scope>
    <source>
        <strain evidence="1 2">2028B</strain>
    </source>
</reference>
<protein>
    <submittedName>
        <fullName evidence="1">Uncharacterized protein</fullName>
    </submittedName>
</protein>
<dbReference type="Proteomes" id="UP000288607">
    <property type="component" value="Unassembled WGS sequence"/>
</dbReference>
<organism evidence="1 2">
    <name type="scientific">Bifidobacterium callimiconis</name>
    <dbReference type="NCBI Taxonomy" id="2306973"/>
    <lineage>
        <taxon>Bacteria</taxon>
        <taxon>Bacillati</taxon>
        <taxon>Actinomycetota</taxon>
        <taxon>Actinomycetes</taxon>
        <taxon>Bifidobacteriales</taxon>
        <taxon>Bifidobacteriaceae</taxon>
        <taxon>Bifidobacterium</taxon>
    </lineage>
</organism>
<name>A0A430FHB7_9BIFI</name>
<evidence type="ECO:0000313" key="1">
    <source>
        <dbReference type="EMBL" id="RSX52305.1"/>
    </source>
</evidence>
<dbReference type="RefSeq" id="WP_126029016.1">
    <property type="nucleotide sequence ID" value="NZ_QXGJ01000001.1"/>
</dbReference>
<dbReference type="OrthoDB" id="3243284at2"/>
<comment type="caution">
    <text evidence="1">The sequence shown here is derived from an EMBL/GenBank/DDBJ whole genome shotgun (WGS) entry which is preliminary data.</text>
</comment>
<evidence type="ECO:0000313" key="2">
    <source>
        <dbReference type="Proteomes" id="UP000288607"/>
    </source>
</evidence>
<proteinExistence type="predicted"/>
<dbReference type="AlphaFoldDB" id="A0A430FHB7"/>
<dbReference type="EMBL" id="QXGJ01000001">
    <property type="protein sequence ID" value="RSX52305.1"/>
    <property type="molecule type" value="Genomic_DNA"/>
</dbReference>
<accession>A0A430FHB7</accession>